<dbReference type="EMBL" id="BARS01034128">
    <property type="protein sequence ID" value="GAG18741.1"/>
    <property type="molecule type" value="Genomic_DNA"/>
</dbReference>
<comment type="caution">
    <text evidence="1">The sequence shown here is derived from an EMBL/GenBank/DDBJ whole genome shotgun (WGS) entry which is preliminary data.</text>
</comment>
<accession>X0X153</accession>
<evidence type="ECO:0000313" key="1">
    <source>
        <dbReference type="EMBL" id="GAG18741.1"/>
    </source>
</evidence>
<organism evidence="1">
    <name type="scientific">marine sediment metagenome</name>
    <dbReference type="NCBI Taxonomy" id="412755"/>
    <lineage>
        <taxon>unclassified sequences</taxon>
        <taxon>metagenomes</taxon>
        <taxon>ecological metagenomes</taxon>
    </lineage>
</organism>
<dbReference type="AlphaFoldDB" id="X0X153"/>
<proteinExistence type="predicted"/>
<protein>
    <submittedName>
        <fullName evidence="1">Uncharacterized protein</fullName>
    </submittedName>
</protein>
<gene>
    <name evidence="1" type="ORF">S01H1_52772</name>
</gene>
<feature type="non-terminal residue" evidence="1">
    <location>
        <position position="259"/>
    </location>
</feature>
<reference evidence="1" key="1">
    <citation type="journal article" date="2014" name="Front. Microbiol.">
        <title>High frequency of phylogenetically diverse reductive dehalogenase-homologous genes in deep subseafloor sedimentary metagenomes.</title>
        <authorList>
            <person name="Kawai M."/>
            <person name="Futagami T."/>
            <person name="Toyoda A."/>
            <person name="Takaki Y."/>
            <person name="Nishi S."/>
            <person name="Hori S."/>
            <person name="Arai W."/>
            <person name="Tsubouchi T."/>
            <person name="Morono Y."/>
            <person name="Uchiyama I."/>
            <person name="Ito T."/>
            <person name="Fujiyama A."/>
            <person name="Inagaki F."/>
            <person name="Takami H."/>
        </authorList>
    </citation>
    <scope>NUCLEOTIDE SEQUENCE</scope>
    <source>
        <strain evidence="1">Expedition CK06-06</strain>
    </source>
</reference>
<feature type="non-terminal residue" evidence="1">
    <location>
        <position position="1"/>
    </location>
</feature>
<sequence length="259" mass="28239">LTELLVFSQDAEVQAVFDAWEAFLDTGSAFVADTSLGSSTMSLGLLLPGALRQSPFQTLNEKEMAYSYLNLYKLVVSDPPTIGDIQVVIESVFLPSLDYALERFDVVDDSSTYSFIITPKMQGDVQEDSVEFDLTEVYVLEVAMNLLRSFCSVAVAYTVSPSAYDSAAIIDLLSQGSGFFSLRTTGATQMAAAKQSLLDASYSLDDAVAFLKAETDDQSDDIITIDPADVAELDSVLKYSAEFRDYLETGLTLTEDWNG</sequence>
<name>X0X153_9ZZZZ</name>